<gene>
    <name evidence="2" type="ORF">OsI_09632</name>
</gene>
<evidence type="ECO:0000313" key="3">
    <source>
        <dbReference type="Proteomes" id="UP000007015"/>
    </source>
</evidence>
<dbReference type="Proteomes" id="UP000007015">
    <property type="component" value="Chromosome 3"/>
</dbReference>
<dbReference type="AlphaFoldDB" id="A2XBH5"/>
<dbReference type="HOGENOM" id="CLU_2444769_0_0_1"/>
<evidence type="ECO:0000256" key="1">
    <source>
        <dbReference type="SAM" id="MobiDB-lite"/>
    </source>
</evidence>
<dbReference type="EMBL" id="CM000128">
    <property type="protein sequence ID" value="EAY88185.1"/>
    <property type="molecule type" value="Genomic_DNA"/>
</dbReference>
<organism evidence="2 3">
    <name type="scientific">Oryza sativa subsp. indica</name>
    <name type="common">Rice</name>
    <dbReference type="NCBI Taxonomy" id="39946"/>
    <lineage>
        <taxon>Eukaryota</taxon>
        <taxon>Viridiplantae</taxon>
        <taxon>Streptophyta</taxon>
        <taxon>Embryophyta</taxon>
        <taxon>Tracheophyta</taxon>
        <taxon>Spermatophyta</taxon>
        <taxon>Magnoliopsida</taxon>
        <taxon>Liliopsida</taxon>
        <taxon>Poales</taxon>
        <taxon>Poaceae</taxon>
        <taxon>BOP clade</taxon>
        <taxon>Oryzoideae</taxon>
        <taxon>Oryzeae</taxon>
        <taxon>Oryzinae</taxon>
        <taxon>Oryza</taxon>
        <taxon>Oryza sativa</taxon>
    </lineage>
</organism>
<reference evidence="2 3" key="1">
    <citation type="journal article" date="2005" name="PLoS Biol.">
        <title>The genomes of Oryza sativa: a history of duplications.</title>
        <authorList>
            <person name="Yu J."/>
            <person name="Wang J."/>
            <person name="Lin W."/>
            <person name="Li S."/>
            <person name="Li H."/>
            <person name="Zhou J."/>
            <person name="Ni P."/>
            <person name="Dong W."/>
            <person name="Hu S."/>
            <person name="Zeng C."/>
            <person name="Zhang J."/>
            <person name="Zhang Y."/>
            <person name="Li R."/>
            <person name="Xu Z."/>
            <person name="Li S."/>
            <person name="Li X."/>
            <person name="Zheng H."/>
            <person name="Cong L."/>
            <person name="Lin L."/>
            <person name="Yin J."/>
            <person name="Geng J."/>
            <person name="Li G."/>
            <person name="Shi J."/>
            <person name="Liu J."/>
            <person name="Lv H."/>
            <person name="Li J."/>
            <person name="Wang J."/>
            <person name="Deng Y."/>
            <person name="Ran L."/>
            <person name="Shi X."/>
            <person name="Wang X."/>
            <person name="Wu Q."/>
            <person name="Li C."/>
            <person name="Ren X."/>
            <person name="Wang J."/>
            <person name="Wang X."/>
            <person name="Li D."/>
            <person name="Liu D."/>
            <person name="Zhang X."/>
            <person name="Ji Z."/>
            <person name="Zhao W."/>
            <person name="Sun Y."/>
            <person name="Zhang Z."/>
            <person name="Bao J."/>
            <person name="Han Y."/>
            <person name="Dong L."/>
            <person name="Ji J."/>
            <person name="Chen P."/>
            <person name="Wu S."/>
            <person name="Liu J."/>
            <person name="Xiao Y."/>
            <person name="Bu D."/>
            <person name="Tan J."/>
            <person name="Yang L."/>
            <person name="Ye C."/>
            <person name="Zhang J."/>
            <person name="Xu J."/>
            <person name="Zhou Y."/>
            <person name="Yu Y."/>
            <person name="Zhang B."/>
            <person name="Zhuang S."/>
            <person name="Wei H."/>
            <person name="Liu B."/>
            <person name="Lei M."/>
            <person name="Yu H."/>
            <person name="Li Y."/>
            <person name="Xu H."/>
            <person name="Wei S."/>
            <person name="He X."/>
            <person name="Fang L."/>
            <person name="Zhang Z."/>
            <person name="Zhang Y."/>
            <person name="Huang X."/>
            <person name="Su Z."/>
            <person name="Tong W."/>
            <person name="Li J."/>
            <person name="Tong Z."/>
            <person name="Li S."/>
            <person name="Ye J."/>
            <person name="Wang L."/>
            <person name="Fang L."/>
            <person name="Lei T."/>
            <person name="Chen C."/>
            <person name="Chen H."/>
            <person name="Xu Z."/>
            <person name="Li H."/>
            <person name="Huang H."/>
            <person name="Zhang F."/>
            <person name="Xu H."/>
            <person name="Li N."/>
            <person name="Zhao C."/>
            <person name="Li S."/>
            <person name="Dong L."/>
            <person name="Huang Y."/>
            <person name="Li L."/>
            <person name="Xi Y."/>
            <person name="Qi Q."/>
            <person name="Li W."/>
            <person name="Zhang B."/>
            <person name="Hu W."/>
            <person name="Zhang Y."/>
            <person name="Tian X."/>
            <person name="Jiao Y."/>
            <person name="Liang X."/>
            <person name="Jin J."/>
            <person name="Gao L."/>
            <person name="Zheng W."/>
            <person name="Hao B."/>
            <person name="Liu S."/>
            <person name="Wang W."/>
            <person name="Yuan L."/>
            <person name="Cao M."/>
            <person name="McDermott J."/>
            <person name="Samudrala R."/>
            <person name="Wang J."/>
            <person name="Wong G.K."/>
            <person name="Yang H."/>
        </authorList>
    </citation>
    <scope>NUCLEOTIDE SEQUENCE [LARGE SCALE GENOMIC DNA]</scope>
    <source>
        <strain evidence="3">cv. 93-11</strain>
    </source>
</reference>
<accession>A2XBH5</accession>
<dbReference type="Gramene" id="BGIOSGA011662-TA">
    <property type="protein sequence ID" value="BGIOSGA011662-PA"/>
    <property type="gene ID" value="BGIOSGA011662"/>
</dbReference>
<protein>
    <submittedName>
        <fullName evidence="2">Uncharacterized protein</fullName>
    </submittedName>
</protein>
<name>A2XBH5_ORYSI</name>
<keyword evidence="3" id="KW-1185">Reference proteome</keyword>
<sequence length="90" mass="8755">MADAVQRPGTALLDRATVARPSEGAVRSGSGGVLPCGGSSARPCDSEAAGGAAHDGAAGRGPGGAAGTFYPLPPSKCIPYLLSRRCGTTN</sequence>
<proteinExistence type="predicted"/>
<evidence type="ECO:0000313" key="2">
    <source>
        <dbReference type="EMBL" id="EAY88185.1"/>
    </source>
</evidence>
<feature type="region of interest" description="Disordered" evidence="1">
    <location>
        <begin position="1"/>
        <end position="65"/>
    </location>
</feature>